<sequence length="233" mass="25763">MSAKSESLMRLVALTRGSEEVGPLLADYVQRKYHVKDISSFISGDVEGVDDKEALYEQWAQWIENGELDRFVIDEPPEGNDDADDSQPFQDPEEALLDMVGSEPERRSAPTPLHPGMIPEAAPEPEPEPTPDPEPVPEPEPTPNPEPTPEPEPTMTQQDPQEEAHMAAEPENTPPSESLAEARAPTGSLDAMVASMISDRLEALPPPESPISEERIREIVREEVRSMLRNMLS</sequence>
<gene>
    <name evidence="2" type="ORF">M911_10270</name>
</gene>
<feature type="compositionally biased region" description="Acidic residues" evidence="1">
    <location>
        <begin position="123"/>
        <end position="137"/>
    </location>
</feature>
<accession>W8KI39</accession>
<evidence type="ECO:0000256" key="1">
    <source>
        <dbReference type="SAM" id="MobiDB-lite"/>
    </source>
</evidence>
<reference evidence="3" key="2">
    <citation type="submission" date="2014-02" db="EMBL/GenBank/DDBJ databases">
        <title>Draft Genome Sequence of extremely halophilic bacteria Halorhodospira halochloris.</title>
        <authorList>
            <person name="Singh K.S."/>
        </authorList>
    </citation>
    <scope>NUCLEOTIDE SEQUENCE [LARGE SCALE GENOMIC DNA]</scope>
    <source>
        <strain evidence="3">A</strain>
    </source>
</reference>
<dbReference type="PATRIC" id="fig|1354791.3.peg.2504"/>
<evidence type="ECO:0000313" key="2">
    <source>
        <dbReference type="EMBL" id="AHK79469.1"/>
    </source>
</evidence>
<dbReference type="KEGG" id="hhc:M911_10270"/>
<keyword evidence="3" id="KW-1185">Reference proteome</keyword>
<protein>
    <submittedName>
        <fullName evidence="2">Uncharacterized protein</fullName>
    </submittedName>
</protein>
<feature type="compositionally biased region" description="Acidic residues" evidence="1">
    <location>
        <begin position="75"/>
        <end position="96"/>
    </location>
</feature>
<evidence type="ECO:0000313" key="3">
    <source>
        <dbReference type="Proteomes" id="UP000019442"/>
    </source>
</evidence>
<name>W8KI39_9GAMM</name>
<dbReference type="EMBL" id="CP007268">
    <property type="protein sequence ID" value="AHK79469.1"/>
    <property type="molecule type" value="Genomic_DNA"/>
</dbReference>
<dbReference type="RefSeq" id="WP_025281936.1">
    <property type="nucleotide sequence ID" value="NZ_CP007268.1"/>
</dbReference>
<feature type="compositionally biased region" description="Pro residues" evidence="1">
    <location>
        <begin position="138"/>
        <end position="152"/>
    </location>
</feature>
<dbReference type="Proteomes" id="UP000019442">
    <property type="component" value="Chromosome"/>
</dbReference>
<proteinExistence type="predicted"/>
<dbReference type="HOGENOM" id="CLU_1188625_0_0_6"/>
<feature type="region of interest" description="Disordered" evidence="1">
    <location>
        <begin position="67"/>
        <end position="189"/>
    </location>
</feature>
<dbReference type="AlphaFoldDB" id="W8KI39"/>
<organism evidence="2 3">
    <name type="scientific">Ectothiorhodospira haloalkaliphila</name>
    <dbReference type="NCBI Taxonomy" id="421628"/>
    <lineage>
        <taxon>Bacteria</taxon>
        <taxon>Pseudomonadati</taxon>
        <taxon>Pseudomonadota</taxon>
        <taxon>Gammaproteobacteria</taxon>
        <taxon>Chromatiales</taxon>
        <taxon>Ectothiorhodospiraceae</taxon>
        <taxon>Ectothiorhodospira</taxon>
    </lineage>
</organism>
<reference evidence="2 3" key="1">
    <citation type="journal article" date="2014" name="J Genomics">
        <title>Draft Genome Sequence of the Extremely Halophilic Phototrophic Purple Sulfur Bacterium Halorhodospira halochloris.</title>
        <authorList>
            <person name="Singh K.S."/>
            <person name="Kirksey J."/>
            <person name="Hoff W.D."/>
            <person name="Deole R."/>
        </authorList>
    </citation>
    <scope>NUCLEOTIDE SEQUENCE [LARGE SCALE GENOMIC DNA]</scope>
    <source>
        <strain evidence="2 3">A</strain>
    </source>
</reference>